<dbReference type="OrthoDB" id="9804789at2"/>
<evidence type="ECO:0000313" key="11">
    <source>
        <dbReference type="Proteomes" id="UP000199496"/>
    </source>
</evidence>
<dbReference type="EMBL" id="FOFO01000018">
    <property type="protein sequence ID" value="SEQ15808.1"/>
    <property type="molecule type" value="Genomic_DNA"/>
</dbReference>
<organism evidence="10 11">
    <name type="scientific">Ectothiorhodospira magna</name>
    <dbReference type="NCBI Taxonomy" id="867345"/>
    <lineage>
        <taxon>Bacteria</taxon>
        <taxon>Pseudomonadati</taxon>
        <taxon>Pseudomonadota</taxon>
        <taxon>Gammaproteobacteria</taxon>
        <taxon>Chromatiales</taxon>
        <taxon>Ectothiorhodospiraceae</taxon>
        <taxon>Ectothiorhodospira</taxon>
    </lineage>
</organism>
<dbReference type="PROSITE" id="PS00840">
    <property type="entry name" value="SUMT_2"/>
    <property type="match status" value="1"/>
</dbReference>
<keyword evidence="4 8" id="KW-0489">Methyltransferase</keyword>
<keyword evidence="3" id="KW-0169">Cobalamin biosynthesis</keyword>
<dbReference type="NCBIfam" id="NF004647">
    <property type="entry name" value="PRK05990.1"/>
    <property type="match status" value="1"/>
</dbReference>
<keyword evidence="5 8" id="KW-0808">Transferase</keyword>
<proteinExistence type="inferred from homology"/>
<name>A0A1H9DSW5_9GAMM</name>
<dbReference type="AlphaFoldDB" id="A0A1H9DSW5"/>
<comment type="similarity">
    <text evidence="2 7 8">Belongs to the precorrin methyltransferase family.</text>
</comment>
<dbReference type="Proteomes" id="UP000199496">
    <property type="component" value="Unassembled WGS sequence"/>
</dbReference>
<evidence type="ECO:0000256" key="6">
    <source>
        <dbReference type="ARBA" id="ARBA00022691"/>
    </source>
</evidence>
<gene>
    <name evidence="10" type="ORF">SAMN05421693_11866</name>
</gene>
<dbReference type="InterPro" id="IPR000878">
    <property type="entry name" value="4pyrrol_Mease"/>
</dbReference>
<evidence type="ECO:0000256" key="1">
    <source>
        <dbReference type="ARBA" id="ARBA00004953"/>
    </source>
</evidence>
<dbReference type="CDD" id="cd11645">
    <property type="entry name" value="Precorrin_2_C20_MT"/>
    <property type="match status" value="1"/>
</dbReference>
<comment type="pathway">
    <text evidence="1">Cofactor biosynthesis; adenosylcobalamin biosynthesis.</text>
</comment>
<dbReference type="PANTHER" id="PTHR43467">
    <property type="entry name" value="COBALT-PRECORRIN-2 C(20)-METHYLTRANSFERASE"/>
    <property type="match status" value="1"/>
</dbReference>
<keyword evidence="6" id="KW-0949">S-adenosyl-L-methionine</keyword>
<dbReference type="GO" id="GO:0030788">
    <property type="term" value="F:precorrin-2 C20-methyltransferase activity"/>
    <property type="evidence" value="ECO:0007669"/>
    <property type="project" value="InterPro"/>
</dbReference>
<dbReference type="NCBIfam" id="TIGR01467">
    <property type="entry name" value="cobI_cbiL"/>
    <property type="match status" value="1"/>
</dbReference>
<evidence type="ECO:0000313" key="10">
    <source>
        <dbReference type="EMBL" id="SEQ15808.1"/>
    </source>
</evidence>
<dbReference type="PIRSF" id="PIRSF036427">
    <property type="entry name" value="Precrrn-2_mtase"/>
    <property type="match status" value="1"/>
</dbReference>
<dbReference type="PROSITE" id="PS00839">
    <property type="entry name" value="SUMT_1"/>
    <property type="match status" value="1"/>
</dbReference>
<dbReference type="InterPro" id="IPR035996">
    <property type="entry name" value="4pyrrol_Methylase_sf"/>
</dbReference>
<protein>
    <submittedName>
        <fullName evidence="10">Precorrin-2/cobalt-factor-2 C20-methyltransferase</fullName>
    </submittedName>
</protein>
<keyword evidence="11" id="KW-1185">Reference proteome</keyword>
<evidence type="ECO:0000256" key="4">
    <source>
        <dbReference type="ARBA" id="ARBA00022603"/>
    </source>
</evidence>
<evidence type="ECO:0000256" key="2">
    <source>
        <dbReference type="ARBA" id="ARBA00005879"/>
    </source>
</evidence>
<dbReference type="InterPro" id="IPR014776">
    <property type="entry name" value="4pyrrole_Mease_sub2"/>
</dbReference>
<dbReference type="SUPFAM" id="SSF53790">
    <property type="entry name" value="Tetrapyrrole methylase"/>
    <property type="match status" value="1"/>
</dbReference>
<evidence type="ECO:0000259" key="9">
    <source>
        <dbReference type="Pfam" id="PF00590"/>
    </source>
</evidence>
<dbReference type="UniPathway" id="UPA00148"/>
<dbReference type="PANTHER" id="PTHR43467:SF2">
    <property type="entry name" value="COBALT-PRECORRIN-2 C(20)-METHYLTRANSFERASE"/>
    <property type="match status" value="1"/>
</dbReference>
<dbReference type="InterPro" id="IPR003043">
    <property type="entry name" value="Uropor_MeTrfase_CS"/>
</dbReference>
<feature type="domain" description="Tetrapyrrole methylase" evidence="9">
    <location>
        <begin position="6"/>
        <end position="218"/>
    </location>
</feature>
<dbReference type="Pfam" id="PF00590">
    <property type="entry name" value="TP_methylase"/>
    <property type="match status" value="1"/>
</dbReference>
<dbReference type="GO" id="GO:0032259">
    <property type="term" value="P:methylation"/>
    <property type="evidence" value="ECO:0007669"/>
    <property type="project" value="UniProtKB-KW"/>
</dbReference>
<reference evidence="10 11" key="1">
    <citation type="submission" date="2016-10" db="EMBL/GenBank/DDBJ databases">
        <authorList>
            <person name="de Groot N.N."/>
        </authorList>
    </citation>
    <scope>NUCLEOTIDE SEQUENCE [LARGE SCALE GENOMIC DNA]</scope>
    <source>
        <strain evidence="10 11">B7-7</strain>
    </source>
</reference>
<dbReference type="InterPro" id="IPR006364">
    <property type="entry name" value="CobI/CbiL/CobIJ_dom"/>
</dbReference>
<dbReference type="Gene3D" id="3.30.950.10">
    <property type="entry name" value="Methyltransferase, Cobalt-precorrin-4 Transmethylase, Domain 2"/>
    <property type="match status" value="1"/>
</dbReference>
<dbReference type="Gene3D" id="3.40.1010.10">
    <property type="entry name" value="Cobalt-precorrin-4 Transmethylase, Domain 1"/>
    <property type="match status" value="1"/>
</dbReference>
<evidence type="ECO:0000256" key="8">
    <source>
        <dbReference type="RuleBase" id="RU003960"/>
    </source>
</evidence>
<dbReference type="STRING" id="867345.SAMN05421693_11866"/>
<dbReference type="GO" id="GO:0009236">
    <property type="term" value="P:cobalamin biosynthetic process"/>
    <property type="evidence" value="ECO:0007669"/>
    <property type="project" value="UniProtKB-UniRule"/>
</dbReference>
<dbReference type="InterPro" id="IPR014777">
    <property type="entry name" value="4pyrrole_Mease_sub1"/>
</dbReference>
<accession>A0A1H9DSW5</accession>
<dbReference type="RefSeq" id="WP_090207446.1">
    <property type="nucleotide sequence ID" value="NZ_FOFO01000018.1"/>
</dbReference>
<evidence type="ECO:0000256" key="7">
    <source>
        <dbReference type="PIRNR" id="PIRNR036427"/>
    </source>
</evidence>
<sequence>MTGPGTLFGIGLGPGDPELITLKALRLLRGAPVVAAFAKPGRPGQALGIAAPHLLPEQQVLRLEYPFTTEVSLHDPRYARDMGDFYDQAADQVAQCLAEGRDVAVICEGDPFFYGSYMYLHDRLSHRFEAQVVPGITGMSGCWTQANAPITHGDDVLTVIPGTLLEDAMVSHLSRTQAAVFMKVGRNLPRIRTALIQAGLLERAILVERGTMAGAQVMPLAQWPQDRPAPYFTIVLVPGRQGVR</sequence>
<dbReference type="InterPro" id="IPR012382">
    <property type="entry name" value="CobI/CbiL"/>
</dbReference>
<evidence type="ECO:0000256" key="3">
    <source>
        <dbReference type="ARBA" id="ARBA00022573"/>
    </source>
</evidence>
<evidence type="ECO:0000256" key="5">
    <source>
        <dbReference type="ARBA" id="ARBA00022679"/>
    </source>
</evidence>